<gene>
    <name evidence="1" type="ORF">KPNN53_050</name>
</gene>
<evidence type="ECO:0000313" key="2">
    <source>
        <dbReference type="Proteomes" id="UP000223139"/>
    </source>
</evidence>
<reference evidence="1 2" key="1">
    <citation type="submission" date="2017-07" db="EMBL/GenBank/DDBJ databases">
        <title>Complete Genome Sequence of the Klebsiella phage YMC15/11/N53_KPN_BP.</title>
        <authorList>
            <person name="Jeon J."/>
            <person name="Yong D."/>
            <person name="Lee K."/>
        </authorList>
    </citation>
    <scope>NUCLEOTIDE SEQUENCE [LARGE SCALE GENOMIC DNA]</scope>
</reference>
<dbReference type="Proteomes" id="UP000223139">
    <property type="component" value="Segment"/>
</dbReference>
<evidence type="ECO:0000313" key="1">
    <source>
        <dbReference type="EMBL" id="ASW27591.1"/>
    </source>
</evidence>
<name>A0A248XD13_9CAUD</name>
<dbReference type="EMBL" id="MF476924">
    <property type="protein sequence ID" value="ASW27591.1"/>
    <property type="molecule type" value="Genomic_DNA"/>
</dbReference>
<accession>A0A248XD13</accession>
<organism evidence="1 2">
    <name type="scientific">Klebsiella phage YMC15/11/N53_KPN_BP</name>
    <dbReference type="NCBI Taxonomy" id="2026101"/>
    <lineage>
        <taxon>Viruses</taxon>
        <taxon>Duplodnaviria</taxon>
        <taxon>Heunggongvirae</taxon>
        <taxon>Uroviricota</taxon>
        <taxon>Caudoviricetes</taxon>
        <taxon>Casjensviridae</taxon>
        <taxon>Yonseivirus</taxon>
        <taxon>Yonseivirus N137</taxon>
    </lineage>
</organism>
<sequence length="98" mass="11112">MAVRGARHVANLIISNADAYGTEKGREINRYKFSRNTLRDISGRLKITDEFIAEISAEMAERNWVLFLNNEDELCAMDLSATSTWTKLSSKRINGESQ</sequence>
<protein>
    <submittedName>
        <fullName evidence="1">Uncharacterized protein</fullName>
    </submittedName>
</protein>
<proteinExistence type="predicted"/>